<sequence>MKGGSRMENERIRTGISHAVHISTNTATGCRHCRFSIDGKRFEESVNHYVEEHGYKVLHIVTETDRDSPGQLRRYSLAVVGK</sequence>
<dbReference type="STRING" id="335543.Sfum_3975"/>
<dbReference type="PROSITE" id="PS51257">
    <property type="entry name" value="PROKAR_LIPOPROTEIN"/>
    <property type="match status" value="1"/>
</dbReference>
<name>A0LQE0_SYNFM</name>
<evidence type="ECO:0008006" key="3">
    <source>
        <dbReference type="Google" id="ProtNLM"/>
    </source>
</evidence>
<proteinExistence type="predicted"/>
<evidence type="ECO:0000313" key="1">
    <source>
        <dbReference type="EMBL" id="ABK19642.1"/>
    </source>
</evidence>
<dbReference type="Proteomes" id="UP000001784">
    <property type="component" value="Chromosome"/>
</dbReference>
<protein>
    <recommendedName>
        <fullName evidence="3">DUF4177 domain-containing protein</fullName>
    </recommendedName>
</protein>
<dbReference type="EMBL" id="CP000478">
    <property type="protein sequence ID" value="ABK19642.1"/>
    <property type="molecule type" value="Genomic_DNA"/>
</dbReference>
<gene>
    <name evidence="1" type="ordered locus">Sfum_3975</name>
</gene>
<dbReference type="InParanoid" id="A0LQE0"/>
<dbReference type="AlphaFoldDB" id="A0LQE0"/>
<organism evidence="1 2">
    <name type="scientific">Syntrophobacter fumaroxidans (strain DSM 10017 / MPOB)</name>
    <dbReference type="NCBI Taxonomy" id="335543"/>
    <lineage>
        <taxon>Bacteria</taxon>
        <taxon>Pseudomonadati</taxon>
        <taxon>Thermodesulfobacteriota</taxon>
        <taxon>Syntrophobacteria</taxon>
        <taxon>Syntrophobacterales</taxon>
        <taxon>Syntrophobacteraceae</taxon>
        <taxon>Syntrophobacter</taxon>
    </lineage>
</organism>
<accession>A0LQE0</accession>
<dbReference type="HOGENOM" id="CLU_2557097_0_0_7"/>
<keyword evidence="2" id="KW-1185">Reference proteome</keyword>
<reference evidence="1 2" key="1">
    <citation type="submission" date="2006-10" db="EMBL/GenBank/DDBJ databases">
        <title>Complete sequence of Syntrophobacter fumaroxidans MPOB.</title>
        <authorList>
            <consortium name="US DOE Joint Genome Institute"/>
            <person name="Copeland A."/>
            <person name="Lucas S."/>
            <person name="Lapidus A."/>
            <person name="Barry K."/>
            <person name="Detter J.C."/>
            <person name="Glavina del Rio T."/>
            <person name="Hammon N."/>
            <person name="Israni S."/>
            <person name="Pitluck S."/>
            <person name="Goltsman E.G."/>
            <person name="Martinez M."/>
            <person name="Schmutz J."/>
            <person name="Larimer F."/>
            <person name="Land M."/>
            <person name="Hauser L."/>
            <person name="Kyrpides N."/>
            <person name="Kim E."/>
            <person name="Boone D.R."/>
            <person name="Brockman F."/>
            <person name="Culley D."/>
            <person name="Ferry J."/>
            <person name="Gunsalus R."/>
            <person name="McInerney M.J."/>
            <person name="Morrison M."/>
            <person name="Plugge C."/>
            <person name="Rohlin L."/>
            <person name="Scholten J."/>
            <person name="Sieber J."/>
            <person name="Stams A.J.M."/>
            <person name="Worm P."/>
            <person name="Henstra A.M."/>
            <person name="Richardson P."/>
        </authorList>
    </citation>
    <scope>NUCLEOTIDE SEQUENCE [LARGE SCALE GENOMIC DNA]</scope>
    <source>
        <strain evidence="2">DSM 10017 / MPOB</strain>
    </source>
</reference>
<evidence type="ECO:0000313" key="2">
    <source>
        <dbReference type="Proteomes" id="UP000001784"/>
    </source>
</evidence>
<dbReference type="KEGG" id="sfu:Sfum_3975"/>